<dbReference type="Proteomes" id="UP001597214">
    <property type="component" value="Unassembled WGS sequence"/>
</dbReference>
<dbReference type="PANTHER" id="PTHR36444">
    <property type="entry name" value="TRANSCRIPTIONAL REGULATOR PROTEIN YOBU-RELATED"/>
    <property type="match status" value="1"/>
</dbReference>
<accession>A0ABW4LUY2</accession>
<dbReference type="PANTHER" id="PTHR36444:SF2">
    <property type="entry name" value="TRANSCRIPTIONAL REGULATOR PROTEIN YOBU-RELATED"/>
    <property type="match status" value="1"/>
</dbReference>
<organism evidence="1 2">
    <name type="scientific">Bacillus salitolerans</name>
    <dbReference type="NCBI Taxonomy" id="1437434"/>
    <lineage>
        <taxon>Bacteria</taxon>
        <taxon>Bacillati</taxon>
        <taxon>Bacillota</taxon>
        <taxon>Bacilli</taxon>
        <taxon>Bacillales</taxon>
        <taxon>Bacillaceae</taxon>
        <taxon>Bacillus</taxon>
    </lineage>
</organism>
<comment type="caution">
    <text evidence="1">The sequence shown here is derived from an EMBL/GenBank/DDBJ whole genome shotgun (WGS) entry which is preliminary data.</text>
</comment>
<sequence length="135" mass="15720">MKTLDLKIVNSVRTNNFKDELIMQKIIGLWNEASSVLDNRNVITYGVYHDYESDYKGDYTVSVAIESNDHESSIQITDESSYEIFIVDQADEHGVINTWKEIWNREESGSLRRAYTYDFEKYCPNGKIEIHIAVK</sequence>
<reference evidence="2" key="1">
    <citation type="journal article" date="2019" name="Int. J. Syst. Evol. Microbiol.">
        <title>The Global Catalogue of Microorganisms (GCM) 10K type strain sequencing project: providing services to taxonomists for standard genome sequencing and annotation.</title>
        <authorList>
            <consortium name="The Broad Institute Genomics Platform"/>
            <consortium name="The Broad Institute Genome Sequencing Center for Infectious Disease"/>
            <person name="Wu L."/>
            <person name="Ma J."/>
        </authorList>
    </citation>
    <scope>NUCLEOTIDE SEQUENCE [LARGE SCALE GENOMIC DNA]</scope>
    <source>
        <strain evidence="2">CCUG 49339</strain>
    </source>
</reference>
<dbReference type="InterPro" id="IPR011256">
    <property type="entry name" value="Reg_factor_effector_dom_sf"/>
</dbReference>
<name>A0ABW4LUY2_9BACI</name>
<dbReference type="EMBL" id="JBHUEM010000026">
    <property type="protein sequence ID" value="MFD1737935.1"/>
    <property type="molecule type" value="Genomic_DNA"/>
</dbReference>
<dbReference type="Gene3D" id="3.20.80.10">
    <property type="entry name" value="Regulatory factor, effector binding domain"/>
    <property type="match status" value="1"/>
</dbReference>
<evidence type="ECO:0000313" key="2">
    <source>
        <dbReference type="Proteomes" id="UP001597214"/>
    </source>
</evidence>
<evidence type="ECO:0000313" key="1">
    <source>
        <dbReference type="EMBL" id="MFD1737935.1"/>
    </source>
</evidence>
<proteinExistence type="predicted"/>
<dbReference type="RefSeq" id="WP_377929155.1">
    <property type="nucleotide sequence ID" value="NZ_JBHUEM010000026.1"/>
</dbReference>
<dbReference type="InterPro" id="IPR053182">
    <property type="entry name" value="YobU-like_regulator"/>
</dbReference>
<gene>
    <name evidence="1" type="ORF">ACFSCX_15465</name>
</gene>
<protein>
    <submittedName>
        <fullName evidence="1">GyrI-like domain-containing protein</fullName>
    </submittedName>
</protein>
<keyword evidence="2" id="KW-1185">Reference proteome</keyword>